<evidence type="ECO:0000313" key="2">
    <source>
        <dbReference type="Proteomes" id="UP000003798"/>
    </source>
</evidence>
<evidence type="ECO:0000313" key="1">
    <source>
        <dbReference type="EMBL" id="EDJ90385.1"/>
    </source>
</evidence>
<name>A4N5V5_HAEIF</name>
<protein>
    <submittedName>
        <fullName evidence="1">Uncharacterized protein</fullName>
    </submittedName>
</protein>
<dbReference type="AlphaFoldDB" id="A4N5V5"/>
<sequence length="47" mass="5252">MGHMADLFTQLEAVDDFMNVGAETIKIFFKIGQHILRRIAGGLIEGF</sequence>
<proteinExistence type="predicted"/>
<accession>A4N5V5</accession>
<organism evidence="1 2">
    <name type="scientific">Haemophilus influenzae R3021</name>
    <dbReference type="NCBI Taxonomy" id="375432"/>
    <lineage>
        <taxon>Bacteria</taxon>
        <taxon>Pseudomonadati</taxon>
        <taxon>Pseudomonadota</taxon>
        <taxon>Gammaproteobacteria</taxon>
        <taxon>Pasteurellales</taxon>
        <taxon>Pasteurellaceae</taxon>
        <taxon>Haemophilus</taxon>
    </lineage>
</organism>
<dbReference type="Proteomes" id="UP000003798">
    <property type="component" value="Unassembled WGS sequence"/>
</dbReference>
<gene>
    <name evidence="1" type="ORF">CGSHi22421_01547</name>
</gene>
<reference evidence="1 2" key="1">
    <citation type="journal article" date="2007" name="Genome Biol.">
        <title>Characterization and modeling of the Haemophilus influenzae core and supragenomes based on the complete genomic sequences of Rd and 12 clinical nontypeable strains.</title>
        <authorList>
            <person name="Hogg J.S."/>
            <person name="Hu F.Z."/>
            <person name="Janto B."/>
            <person name="Boissy R."/>
            <person name="Hayes J."/>
            <person name="Keefe R."/>
            <person name="Post J.C."/>
            <person name="Ehrlich G.D."/>
        </authorList>
    </citation>
    <scope>NUCLEOTIDE SEQUENCE [LARGE SCALE GENOMIC DNA]</scope>
    <source>
        <strain evidence="1 2">R3021</strain>
    </source>
</reference>
<dbReference type="EMBL" id="AAZE01000015">
    <property type="protein sequence ID" value="EDJ90385.1"/>
    <property type="molecule type" value="Genomic_DNA"/>
</dbReference>